<keyword evidence="1 2" id="KW-0808">Transferase</keyword>
<evidence type="ECO:0000256" key="1">
    <source>
        <dbReference type="ARBA" id="ARBA00022679"/>
    </source>
</evidence>
<dbReference type="EC" id="2.8.3.16" evidence="2"/>
<evidence type="ECO:0000313" key="3">
    <source>
        <dbReference type="Proteomes" id="UP000191135"/>
    </source>
</evidence>
<dbReference type="KEGG" id="mmed:Mame_02245"/>
<protein>
    <submittedName>
        <fullName evidence="2">Formyl-coenzyme A transferase</fullName>
        <ecNumber evidence="2">2.8.3.16</ecNumber>
    </submittedName>
</protein>
<evidence type="ECO:0000313" key="2">
    <source>
        <dbReference type="EMBL" id="AQZ51580.1"/>
    </source>
</evidence>
<proteinExistence type="predicted"/>
<dbReference type="PANTHER" id="PTHR48207:SF3">
    <property type="entry name" value="SUCCINATE--HYDROXYMETHYLGLUTARATE COA-TRANSFERASE"/>
    <property type="match status" value="1"/>
</dbReference>
<dbReference type="Gene3D" id="3.30.1540.10">
    <property type="entry name" value="formyl-coa transferase, domain 3"/>
    <property type="match status" value="1"/>
</dbReference>
<gene>
    <name evidence="2" type="primary">frc_7</name>
    <name evidence="2" type="ORF">Mame_02245</name>
</gene>
<dbReference type="eggNOG" id="COG1804">
    <property type="taxonomic scope" value="Bacteria"/>
</dbReference>
<dbReference type="InterPro" id="IPR003673">
    <property type="entry name" value="CoA-Trfase_fam_III"/>
</dbReference>
<dbReference type="Proteomes" id="UP000191135">
    <property type="component" value="Chromosome"/>
</dbReference>
<keyword evidence="3" id="KW-1185">Reference proteome</keyword>
<dbReference type="OrthoDB" id="9806585at2"/>
<reference evidence="2 3" key="1">
    <citation type="submission" date="2017-03" db="EMBL/GenBank/DDBJ databases">
        <title>Foreign affairs: Plasmid Transfer between Roseobacters and Rhizobia.</title>
        <authorList>
            <person name="Bartling P."/>
            <person name="Bunk B."/>
            <person name="Overmann J."/>
            <person name="Brinkmann H."/>
            <person name="Petersen J."/>
        </authorList>
    </citation>
    <scope>NUCLEOTIDE SEQUENCE [LARGE SCALE GENOMIC DNA]</scope>
    <source>
        <strain evidence="2 3">MACL11</strain>
    </source>
</reference>
<dbReference type="InterPro" id="IPR044855">
    <property type="entry name" value="CoA-Trfase_III_dom3_sf"/>
</dbReference>
<organism evidence="2 3">
    <name type="scientific">Martelella mediterranea DSM 17316</name>
    <dbReference type="NCBI Taxonomy" id="1122214"/>
    <lineage>
        <taxon>Bacteria</taxon>
        <taxon>Pseudomonadati</taxon>
        <taxon>Pseudomonadota</taxon>
        <taxon>Alphaproteobacteria</taxon>
        <taxon>Hyphomicrobiales</taxon>
        <taxon>Aurantimonadaceae</taxon>
        <taxon>Martelella</taxon>
    </lineage>
</organism>
<dbReference type="GO" id="GO:0033608">
    <property type="term" value="F:formyl-CoA transferase activity"/>
    <property type="evidence" value="ECO:0007669"/>
    <property type="project" value="UniProtKB-EC"/>
</dbReference>
<dbReference type="Gene3D" id="3.40.50.10540">
    <property type="entry name" value="Crotonobetainyl-coa:carnitine coa-transferase, domain 1"/>
    <property type="match status" value="1"/>
</dbReference>
<dbReference type="RefSeq" id="WP_051085080.1">
    <property type="nucleotide sequence ID" value="NZ_AQWH01000004.1"/>
</dbReference>
<dbReference type="STRING" id="1122214.Mame_02245"/>
<dbReference type="SUPFAM" id="SSF89796">
    <property type="entry name" value="CoA-transferase family III (CaiB/BaiF)"/>
    <property type="match status" value="1"/>
</dbReference>
<accession>A0A1U9Z1Q4</accession>
<dbReference type="Pfam" id="PF02515">
    <property type="entry name" value="CoA_transf_3"/>
    <property type="match status" value="1"/>
</dbReference>
<dbReference type="InterPro" id="IPR023606">
    <property type="entry name" value="CoA-Trfase_III_dom_1_sf"/>
</dbReference>
<sequence length="383" mass="41708">MPALPLEGIKVVDFSRVLAGPLSTQVLGDLGADVIKIEHPERGDDTRDWGIRIGETETTYYYAFNRNKRSVALDLADPAMVEAARALVADADVVVENFKQGGMERFGLGFEDLLKINPRIIYCSIAGYDRAGEEAKRSGYDLVVQGESGLMAINGEAGRPPLKFGVAVVDMFTGMYAAQAILAALVQVQRTGRGRRVDLSLYDCGVTLSAYYGLDALVMKSDPPRYGNAHPSIVPYGVFDAADGPLVIAVGNNRQFRSLCQDALGRADMADDPRYATNILRSQHRDALIPELERELLKHRRTDLLKNLSAAGIPCGEVLGLYEALTHPRTAASEMVVTHRTAQGEDVAFTAPPWRIDGERCAVRPPPTLGEHTVEVLASLKKD</sequence>
<dbReference type="AlphaFoldDB" id="A0A1U9Z1Q4"/>
<dbReference type="EMBL" id="CP020330">
    <property type="protein sequence ID" value="AQZ51580.1"/>
    <property type="molecule type" value="Genomic_DNA"/>
</dbReference>
<name>A0A1U9Z1Q4_9HYPH</name>
<dbReference type="PANTHER" id="PTHR48207">
    <property type="entry name" value="SUCCINATE--HYDROXYMETHYLGLUTARATE COA-TRANSFERASE"/>
    <property type="match status" value="1"/>
</dbReference>
<dbReference type="InterPro" id="IPR050483">
    <property type="entry name" value="CoA-transferase_III_domain"/>
</dbReference>